<comment type="caution">
    <text evidence="19">The sequence shown here is derived from an EMBL/GenBank/DDBJ whole genome shotgun (WGS) entry which is preliminary data.</text>
</comment>
<dbReference type="GO" id="GO:0098552">
    <property type="term" value="C:side of membrane"/>
    <property type="evidence" value="ECO:0007669"/>
    <property type="project" value="UniProtKB-KW"/>
</dbReference>
<comment type="similarity">
    <text evidence="3">Belongs to the RBT5 family.</text>
</comment>
<dbReference type="PROSITE" id="PS52012">
    <property type="entry name" value="CFEM"/>
    <property type="match status" value="1"/>
</dbReference>
<evidence type="ECO:0000256" key="16">
    <source>
        <dbReference type="SAM" id="MobiDB-lite"/>
    </source>
</evidence>
<keyword evidence="4" id="KW-1003">Cell membrane</keyword>
<keyword evidence="12 15" id="KW-1015">Disulfide bond</keyword>
<feature type="chain" id="PRO_5008101333" evidence="17">
    <location>
        <begin position="18"/>
        <end position="145"/>
    </location>
</feature>
<evidence type="ECO:0000256" key="2">
    <source>
        <dbReference type="ARBA" id="ARBA00004613"/>
    </source>
</evidence>
<keyword evidence="9 17" id="KW-0732">Signal</keyword>
<evidence type="ECO:0000256" key="4">
    <source>
        <dbReference type="ARBA" id="ARBA00022475"/>
    </source>
</evidence>
<evidence type="ECO:0000256" key="9">
    <source>
        <dbReference type="ARBA" id="ARBA00022729"/>
    </source>
</evidence>
<feature type="region of interest" description="Disordered" evidence="16">
    <location>
        <begin position="87"/>
        <end position="110"/>
    </location>
</feature>
<dbReference type="GO" id="GO:0046872">
    <property type="term" value="F:metal ion binding"/>
    <property type="evidence" value="ECO:0007669"/>
    <property type="project" value="UniProtKB-UniRule"/>
</dbReference>
<evidence type="ECO:0000256" key="13">
    <source>
        <dbReference type="ARBA" id="ARBA00023180"/>
    </source>
</evidence>
<evidence type="ECO:0000256" key="8">
    <source>
        <dbReference type="ARBA" id="ARBA00022723"/>
    </source>
</evidence>
<dbReference type="AlphaFoldDB" id="A0A179F7L6"/>
<evidence type="ECO:0000256" key="14">
    <source>
        <dbReference type="ARBA" id="ARBA00023288"/>
    </source>
</evidence>
<dbReference type="Pfam" id="PF05730">
    <property type="entry name" value="CFEM"/>
    <property type="match status" value="1"/>
</dbReference>
<evidence type="ECO:0000313" key="19">
    <source>
        <dbReference type="EMBL" id="OAQ61330.1"/>
    </source>
</evidence>
<evidence type="ECO:0000256" key="10">
    <source>
        <dbReference type="ARBA" id="ARBA00023004"/>
    </source>
</evidence>
<dbReference type="InterPro" id="IPR051735">
    <property type="entry name" value="CFEM_domain"/>
</dbReference>
<protein>
    <submittedName>
        <fullName evidence="19">CFEM domain-containing protein</fullName>
    </submittedName>
</protein>
<keyword evidence="6 15" id="KW-0349">Heme</keyword>
<dbReference type="EMBL" id="LSBI01000037">
    <property type="protein sequence ID" value="OAQ61330.1"/>
    <property type="molecule type" value="Genomic_DNA"/>
</dbReference>
<feature type="signal peptide" evidence="17">
    <location>
        <begin position="1"/>
        <end position="17"/>
    </location>
</feature>
<dbReference type="GO" id="GO:0005886">
    <property type="term" value="C:plasma membrane"/>
    <property type="evidence" value="ECO:0007669"/>
    <property type="project" value="UniProtKB-SubCell"/>
</dbReference>
<evidence type="ECO:0000256" key="6">
    <source>
        <dbReference type="ARBA" id="ARBA00022617"/>
    </source>
</evidence>
<evidence type="ECO:0000256" key="15">
    <source>
        <dbReference type="PROSITE-ProRule" id="PRU01356"/>
    </source>
</evidence>
<dbReference type="SMART" id="SM00747">
    <property type="entry name" value="CFEM"/>
    <property type="match status" value="1"/>
</dbReference>
<gene>
    <name evidence="19" type="ORF">VFPFJ_11463</name>
</gene>
<evidence type="ECO:0000313" key="20">
    <source>
        <dbReference type="Proteomes" id="UP000078340"/>
    </source>
</evidence>
<evidence type="ECO:0000256" key="3">
    <source>
        <dbReference type="ARBA" id="ARBA00010031"/>
    </source>
</evidence>
<keyword evidence="13" id="KW-0325">Glycoprotein</keyword>
<proteinExistence type="inferred from homology"/>
<dbReference type="PANTHER" id="PTHR37928:SF2">
    <property type="entry name" value="GPI ANCHORED CFEM DOMAIN PROTEIN (AFU_ORTHOLOGUE AFUA_6G10580)"/>
    <property type="match status" value="1"/>
</dbReference>
<evidence type="ECO:0000256" key="12">
    <source>
        <dbReference type="ARBA" id="ARBA00023157"/>
    </source>
</evidence>
<comment type="subcellular location">
    <subcellularLocation>
        <location evidence="1">Cell membrane</location>
        <topology evidence="1">Lipid-anchor</topology>
        <topology evidence="1">GPI-anchor</topology>
    </subcellularLocation>
    <subcellularLocation>
        <location evidence="2">Secreted</location>
    </subcellularLocation>
</comment>
<organism evidence="19 20">
    <name type="scientific">Purpureocillium lilacinum</name>
    <name type="common">Paecilomyces lilacinus</name>
    <dbReference type="NCBI Taxonomy" id="33203"/>
    <lineage>
        <taxon>Eukaryota</taxon>
        <taxon>Fungi</taxon>
        <taxon>Dikarya</taxon>
        <taxon>Ascomycota</taxon>
        <taxon>Pezizomycotina</taxon>
        <taxon>Sordariomycetes</taxon>
        <taxon>Hypocreomycetidae</taxon>
        <taxon>Hypocreales</taxon>
        <taxon>Ophiocordycipitaceae</taxon>
        <taxon>Purpureocillium</taxon>
    </lineage>
</organism>
<evidence type="ECO:0000259" key="18">
    <source>
        <dbReference type="PROSITE" id="PS52012"/>
    </source>
</evidence>
<dbReference type="GO" id="GO:0005576">
    <property type="term" value="C:extracellular region"/>
    <property type="evidence" value="ECO:0007669"/>
    <property type="project" value="UniProtKB-SubCell"/>
</dbReference>
<dbReference type="OMA" id="YCACANL"/>
<comment type="caution">
    <text evidence="15">Lacks conserved residue(s) required for the propagation of feature annotation.</text>
</comment>
<keyword evidence="5" id="KW-0964">Secreted</keyword>
<reference evidence="19 20" key="1">
    <citation type="submission" date="2016-02" db="EMBL/GenBank/DDBJ databases">
        <title>Biosynthesis of antibiotic leucinostatins and their inhibition on Phytophthora in bio-control Purpureocillium lilacinum.</title>
        <authorList>
            <person name="Wang G."/>
            <person name="Liu Z."/>
            <person name="Lin R."/>
            <person name="Li E."/>
            <person name="Mao Z."/>
            <person name="Ling J."/>
            <person name="Yin W."/>
            <person name="Xie B."/>
        </authorList>
    </citation>
    <scope>NUCLEOTIDE SEQUENCE [LARGE SCALE GENOMIC DNA]</scope>
    <source>
        <strain evidence="19">PLFJ-1</strain>
    </source>
</reference>
<keyword evidence="8 15" id="KW-0479">Metal-binding</keyword>
<name>A0A179F7L6_PURLI</name>
<keyword evidence="11" id="KW-0472">Membrane</keyword>
<keyword evidence="14" id="KW-0449">Lipoprotein</keyword>
<evidence type="ECO:0000256" key="5">
    <source>
        <dbReference type="ARBA" id="ARBA00022525"/>
    </source>
</evidence>
<keyword evidence="10 15" id="KW-0408">Iron</keyword>
<keyword evidence="7" id="KW-0336">GPI-anchor</keyword>
<feature type="disulfide bond" evidence="15">
    <location>
        <begin position="40"/>
        <end position="47"/>
    </location>
</feature>
<evidence type="ECO:0000256" key="7">
    <source>
        <dbReference type="ARBA" id="ARBA00022622"/>
    </source>
</evidence>
<feature type="binding site" description="axial binding residue" evidence="15">
    <location>
        <position position="44"/>
    </location>
    <ligand>
        <name>heme</name>
        <dbReference type="ChEBI" id="CHEBI:30413"/>
    </ligand>
    <ligandPart>
        <name>Fe</name>
        <dbReference type="ChEBI" id="CHEBI:18248"/>
    </ligandPart>
</feature>
<evidence type="ECO:0000256" key="1">
    <source>
        <dbReference type="ARBA" id="ARBA00004609"/>
    </source>
</evidence>
<dbReference type="STRING" id="33203.A0A179F7L6"/>
<dbReference type="InterPro" id="IPR008427">
    <property type="entry name" value="Extracellular_membr_CFEM_dom"/>
</dbReference>
<evidence type="ECO:0000256" key="17">
    <source>
        <dbReference type="SAM" id="SignalP"/>
    </source>
</evidence>
<evidence type="ECO:0000256" key="11">
    <source>
        <dbReference type="ARBA" id="ARBA00023136"/>
    </source>
</evidence>
<accession>A0A179F7L6</accession>
<dbReference type="Proteomes" id="UP000078340">
    <property type="component" value="Unassembled WGS sequence"/>
</dbReference>
<feature type="domain" description="CFEM" evidence="18">
    <location>
        <begin position="1"/>
        <end position="112"/>
    </location>
</feature>
<sequence>MEFTTVVAVAFATMVSAQSRSDIPECALHCLDDAVKDIKCSTDDFACICQHVSAIQSDATSCILEKCGRDIALNKVVPATQALCRTAGKGSSGPSYAPIKTGSASTTDAGKSNGTSLASNTVKADAAGVNSIAGLALLALGALAL</sequence>
<dbReference type="PANTHER" id="PTHR37928">
    <property type="entry name" value="CFEM DOMAIN PROTEIN (AFU_ORTHOLOGUE AFUA_6G14090)"/>
    <property type="match status" value="1"/>
</dbReference>